<dbReference type="Pfam" id="PF00034">
    <property type="entry name" value="Cytochrom_C"/>
    <property type="match status" value="2"/>
</dbReference>
<organism evidence="12 13">
    <name type="scientific">Pigmentiphaga humi</name>
    <dbReference type="NCBI Taxonomy" id="2478468"/>
    <lineage>
        <taxon>Bacteria</taxon>
        <taxon>Pseudomonadati</taxon>
        <taxon>Pseudomonadota</taxon>
        <taxon>Betaproteobacteria</taxon>
        <taxon>Burkholderiales</taxon>
        <taxon>Alcaligenaceae</taxon>
        <taxon>Pigmentiphaga</taxon>
    </lineage>
</organism>
<protein>
    <submittedName>
        <fullName evidence="12">Cytochrome c4</fullName>
    </submittedName>
</protein>
<keyword evidence="2" id="KW-0813">Transport</keyword>
<keyword evidence="6" id="KW-0249">Electron transport</keyword>
<accession>A0A3P4AYN8</accession>
<feature type="domain" description="Cytochrome c" evidence="11">
    <location>
        <begin position="35"/>
        <end position="128"/>
    </location>
</feature>
<dbReference type="InterPro" id="IPR036909">
    <property type="entry name" value="Cyt_c-like_dom_sf"/>
</dbReference>
<evidence type="ECO:0000313" key="12">
    <source>
        <dbReference type="EMBL" id="VCU69199.1"/>
    </source>
</evidence>
<dbReference type="Proteomes" id="UP000277294">
    <property type="component" value="Unassembled WGS sequence"/>
</dbReference>
<feature type="binding site" description="axial binding residue" evidence="9">
    <location>
        <position position="105"/>
    </location>
    <ligand>
        <name>heme c</name>
        <dbReference type="ChEBI" id="CHEBI:61717"/>
        <label>1</label>
    </ligand>
    <ligandPart>
        <name>Fe</name>
        <dbReference type="ChEBI" id="CHEBI:18248"/>
    </ligandPart>
</feature>
<dbReference type="GO" id="GO:0005506">
    <property type="term" value="F:iron ion binding"/>
    <property type="evidence" value="ECO:0007669"/>
    <property type="project" value="InterPro"/>
</dbReference>
<keyword evidence="5" id="KW-0574">Periplasm</keyword>
<evidence type="ECO:0000256" key="2">
    <source>
        <dbReference type="ARBA" id="ARBA00022448"/>
    </source>
</evidence>
<feature type="binding site" description="axial binding residue" evidence="9">
    <location>
        <position position="60"/>
    </location>
    <ligand>
        <name>heme c</name>
        <dbReference type="ChEBI" id="CHEBI:61717"/>
        <label>1</label>
    </ligand>
    <ligandPart>
        <name>Fe</name>
        <dbReference type="ChEBI" id="CHEBI:18248"/>
    </ligandPart>
</feature>
<dbReference type="PANTHER" id="PTHR33751">
    <property type="entry name" value="CBB3-TYPE CYTOCHROME C OXIDASE SUBUNIT FIXP"/>
    <property type="match status" value="1"/>
</dbReference>
<keyword evidence="10" id="KW-0732">Signal</keyword>
<sequence>MKRVLSQMLVASGAIFGAMAIAPSMAADAAARPKVDAAKGEQLFTNGDEARNIISCASCHGPGGNSPGAANPKLAGQHPEYIYKQLVNFKVKEGAKKPERVNAVMNVNAAPLTEEDMRNVSAYLGTQALKPAFAKNKDTVELGQRIFRSGIASKGVPACAACHGATGAGIPSQYPHLGGQFGEYTESQLVAFRSGERHNNTPMAEIAAKMSDAEIKAVSDYIAGLR</sequence>
<dbReference type="InterPro" id="IPR009056">
    <property type="entry name" value="Cyt_c-like_dom"/>
</dbReference>
<evidence type="ECO:0000256" key="3">
    <source>
        <dbReference type="ARBA" id="ARBA00022617"/>
    </source>
</evidence>
<keyword evidence="13" id="KW-1185">Reference proteome</keyword>
<evidence type="ECO:0000313" key="13">
    <source>
        <dbReference type="Proteomes" id="UP000277294"/>
    </source>
</evidence>
<dbReference type="SUPFAM" id="SSF46626">
    <property type="entry name" value="Cytochrome c"/>
    <property type="match status" value="2"/>
</dbReference>
<evidence type="ECO:0000256" key="6">
    <source>
        <dbReference type="ARBA" id="ARBA00022982"/>
    </source>
</evidence>
<keyword evidence="7 9" id="KW-0408">Iron</keyword>
<feature type="binding site" description="covalent" evidence="8">
    <location>
        <position position="56"/>
    </location>
    <ligand>
        <name>heme c</name>
        <dbReference type="ChEBI" id="CHEBI:61717"/>
        <label>1</label>
    </ligand>
</feature>
<evidence type="ECO:0000256" key="5">
    <source>
        <dbReference type="ARBA" id="ARBA00022764"/>
    </source>
</evidence>
<feature type="chain" id="PRO_5018330706" evidence="10">
    <location>
        <begin position="27"/>
        <end position="226"/>
    </location>
</feature>
<feature type="binding site" description="covalent" evidence="8">
    <location>
        <position position="59"/>
    </location>
    <ligand>
        <name>heme c</name>
        <dbReference type="ChEBI" id="CHEBI:61717"/>
        <label>1</label>
    </ligand>
</feature>
<dbReference type="EMBL" id="UWPJ01000011">
    <property type="protein sequence ID" value="VCU69199.1"/>
    <property type="molecule type" value="Genomic_DNA"/>
</dbReference>
<proteinExistence type="predicted"/>
<dbReference type="RefSeq" id="WP_124078545.1">
    <property type="nucleotide sequence ID" value="NZ_UWPJ01000011.1"/>
</dbReference>
<dbReference type="GO" id="GO:0042597">
    <property type="term" value="C:periplasmic space"/>
    <property type="evidence" value="ECO:0007669"/>
    <property type="project" value="UniProtKB-SubCell"/>
</dbReference>
<dbReference type="PIRSF" id="PIRSF000005">
    <property type="entry name" value="Cytochrome_c4"/>
    <property type="match status" value="1"/>
</dbReference>
<evidence type="ECO:0000259" key="11">
    <source>
        <dbReference type="PROSITE" id="PS51007"/>
    </source>
</evidence>
<dbReference type="PANTHER" id="PTHR33751:SF9">
    <property type="entry name" value="CYTOCHROME C4"/>
    <property type="match status" value="1"/>
</dbReference>
<evidence type="ECO:0000256" key="4">
    <source>
        <dbReference type="ARBA" id="ARBA00022723"/>
    </source>
</evidence>
<name>A0A3P4AYN8_9BURK</name>
<keyword evidence="4 9" id="KW-0479">Metal-binding</keyword>
<dbReference type="InterPro" id="IPR050597">
    <property type="entry name" value="Cytochrome_c_Oxidase_Subunit"/>
</dbReference>
<evidence type="ECO:0000256" key="10">
    <source>
        <dbReference type="SAM" id="SignalP"/>
    </source>
</evidence>
<dbReference type="GO" id="GO:0009055">
    <property type="term" value="F:electron transfer activity"/>
    <property type="evidence" value="ECO:0007669"/>
    <property type="project" value="InterPro"/>
</dbReference>
<evidence type="ECO:0000256" key="8">
    <source>
        <dbReference type="PIRSR" id="PIRSR000005-1"/>
    </source>
</evidence>
<evidence type="ECO:0000256" key="1">
    <source>
        <dbReference type="ARBA" id="ARBA00004418"/>
    </source>
</evidence>
<feature type="binding site" description="covalent" evidence="8">
    <location>
        <position position="159"/>
    </location>
    <ligand>
        <name>heme c</name>
        <dbReference type="ChEBI" id="CHEBI:61717"/>
        <label>2</label>
    </ligand>
</feature>
<evidence type="ECO:0000256" key="7">
    <source>
        <dbReference type="ARBA" id="ARBA00023004"/>
    </source>
</evidence>
<gene>
    <name evidence="12" type="ORF">PIGHUM_01259</name>
</gene>
<feature type="signal peptide" evidence="10">
    <location>
        <begin position="1"/>
        <end position="26"/>
    </location>
</feature>
<feature type="domain" description="Cytochrome c" evidence="11">
    <location>
        <begin position="138"/>
        <end position="226"/>
    </location>
</feature>
<evidence type="ECO:0000256" key="9">
    <source>
        <dbReference type="PIRSR" id="PIRSR000005-2"/>
    </source>
</evidence>
<dbReference type="GO" id="GO:0020037">
    <property type="term" value="F:heme binding"/>
    <property type="evidence" value="ECO:0007669"/>
    <property type="project" value="InterPro"/>
</dbReference>
<reference evidence="12 13" key="1">
    <citation type="submission" date="2018-10" db="EMBL/GenBank/DDBJ databases">
        <authorList>
            <person name="Criscuolo A."/>
        </authorList>
    </citation>
    <scope>NUCLEOTIDE SEQUENCE [LARGE SCALE GENOMIC DNA]</scope>
    <source>
        <strain evidence="12">DnA1</strain>
    </source>
</reference>
<feature type="binding site" description="covalent" evidence="8">
    <location>
        <position position="162"/>
    </location>
    <ligand>
        <name>heme c</name>
        <dbReference type="ChEBI" id="CHEBI:61717"/>
        <label>2</label>
    </ligand>
</feature>
<dbReference type="OrthoDB" id="9773456at2"/>
<dbReference type="AlphaFoldDB" id="A0A3P4AYN8"/>
<comment type="PTM">
    <text evidence="8">Binds 2 heme c groups covalently per subunit.</text>
</comment>
<feature type="binding site" description="axial binding residue" evidence="9">
    <location>
        <position position="163"/>
    </location>
    <ligand>
        <name>heme c</name>
        <dbReference type="ChEBI" id="CHEBI:61717"/>
        <label>2</label>
    </ligand>
    <ligandPart>
        <name>Fe</name>
        <dbReference type="ChEBI" id="CHEBI:18248"/>
    </ligandPart>
</feature>
<dbReference type="InterPro" id="IPR024167">
    <property type="entry name" value="Cytochrome_c4-like"/>
</dbReference>
<dbReference type="Gene3D" id="1.10.760.10">
    <property type="entry name" value="Cytochrome c-like domain"/>
    <property type="match status" value="2"/>
</dbReference>
<keyword evidence="3 8" id="KW-0349">Heme</keyword>
<comment type="subcellular location">
    <subcellularLocation>
        <location evidence="1">Periplasm</location>
    </subcellularLocation>
</comment>
<feature type="binding site" description="axial binding residue" evidence="9">
    <location>
        <position position="203"/>
    </location>
    <ligand>
        <name>heme c</name>
        <dbReference type="ChEBI" id="CHEBI:61717"/>
        <label>2</label>
    </ligand>
    <ligandPart>
        <name>Fe</name>
        <dbReference type="ChEBI" id="CHEBI:18248"/>
    </ligandPart>
</feature>
<dbReference type="PROSITE" id="PS51007">
    <property type="entry name" value="CYTC"/>
    <property type="match status" value="2"/>
</dbReference>